<dbReference type="AlphaFoldDB" id="A0A812R8S8"/>
<dbReference type="EMBL" id="CAJNIZ010019435">
    <property type="protein sequence ID" value="CAE7426000.1"/>
    <property type="molecule type" value="Genomic_DNA"/>
</dbReference>
<evidence type="ECO:0000313" key="3">
    <source>
        <dbReference type="Proteomes" id="UP000649617"/>
    </source>
</evidence>
<keyword evidence="3" id="KW-1185">Reference proteome</keyword>
<dbReference type="Proteomes" id="UP000649617">
    <property type="component" value="Unassembled WGS sequence"/>
</dbReference>
<reference evidence="2" key="1">
    <citation type="submission" date="2021-02" db="EMBL/GenBank/DDBJ databases">
        <authorList>
            <person name="Dougan E. K."/>
            <person name="Rhodes N."/>
            <person name="Thang M."/>
            <person name="Chan C."/>
        </authorList>
    </citation>
    <scope>NUCLEOTIDE SEQUENCE</scope>
</reference>
<evidence type="ECO:0000313" key="2">
    <source>
        <dbReference type="EMBL" id="CAE7426000.1"/>
    </source>
</evidence>
<gene>
    <name evidence="2" type="ORF">SPIL2461_LOCUS10438</name>
</gene>
<comment type="caution">
    <text evidence="2">The sequence shown here is derived from an EMBL/GenBank/DDBJ whole genome shotgun (WGS) entry which is preliminary data.</text>
</comment>
<proteinExistence type="predicted"/>
<accession>A0A812R8S8</accession>
<name>A0A812R8S8_SYMPI</name>
<organism evidence="2 3">
    <name type="scientific">Symbiodinium pilosum</name>
    <name type="common">Dinoflagellate</name>
    <dbReference type="NCBI Taxonomy" id="2952"/>
    <lineage>
        <taxon>Eukaryota</taxon>
        <taxon>Sar</taxon>
        <taxon>Alveolata</taxon>
        <taxon>Dinophyceae</taxon>
        <taxon>Suessiales</taxon>
        <taxon>Symbiodiniaceae</taxon>
        <taxon>Symbiodinium</taxon>
    </lineage>
</organism>
<feature type="compositionally biased region" description="Basic residues" evidence="1">
    <location>
        <begin position="692"/>
        <end position="713"/>
    </location>
</feature>
<protein>
    <submittedName>
        <fullName evidence="2">Uncharacterized protein</fullName>
    </submittedName>
</protein>
<evidence type="ECO:0000256" key="1">
    <source>
        <dbReference type="SAM" id="MobiDB-lite"/>
    </source>
</evidence>
<feature type="region of interest" description="Disordered" evidence="1">
    <location>
        <begin position="684"/>
        <end position="713"/>
    </location>
</feature>
<sequence>MPEKDMPRKIRSSPARRKRNRWRATKFALKGAIAALLCLKVRGGGVGHRDTASHDFCTVVKTLVQTSGVSVAEYLRAWAGSTEFCTNRQRNLLPVPALESWPESISTGNVLASDCFEFTNLCIGSLNCMETGLKPLPAPRTLRRQATCQQHNVQLHVASRVVGFLSNLNKTFGRSLPWKGAFIEAERIGASCYEDIRGDDVDLPEAAATCDPCSLISESLRGKISDPSIVFPTKGTVETPAGPTSSARSEYLKLTVRELLCGKLCLRCNVEGIAGVFAAGKSGGRQRKIWNGSAVSNLAARPPRPHRLANPASFLELEVRSERPLLFSKRDASTFFDTLKDTTVATALRAGILGENILCPDHDPPACQEELCIIATDDTVLFHRSREVGAATLASLDAAFEHNGIPTNKAKDVTLASEVTALSCDLFNDPARAEPAATRLGKALCRALDLLTHPSASPRGVHALLGVWQWFGLLQRGFFSIYDSVYDFVRLEPEFGVKPLPSNVINEFLTTLLLSPLLVASLDRFPLPLLVATDASPDFGFGVAAKRCSPTEAAEVCRLAERRGDYVRLTANSEEVEVPRLGKPTLLKCAQADFTTVISSKAKGKAHSGVLETHGFLLGLKWVVRSAKHHHCKIPFLVDAKAVVGAVAKGRSSARAFRTLLRAIAAYTLAADVLLRLVYIPSESNPADAPSRGKKRWPVNRPPRVSHFKPRRSWAKSKSRLLELRKQY</sequence>
<dbReference type="OrthoDB" id="434731at2759"/>